<dbReference type="InterPro" id="IPR001680">
    <property type="entry name" value="WD40_rpt"/>
</dbReference>
<dbReference type="InterPro" id="IPR021772">
    <property type="entry name" value="WDR48/Bun107"/>
</dbReference>
<accession>A0A7H9HT35</accession>
<keyword evidence="1 3" id="KW-0853">WD repeat</keyword>
<dbReference type="PROSITE" id="PS00678">
    <property type="entry name" value="WD_REPEATS_1"/>
    <property type="match status" value="1"/>
</dbReference>
<dbReference type="Pfam" id="PF11816">
    <property type="entry name" value="DUF3337"/>
    <property type="match status" value="1"/>
</dbReference>
<feature type="compositionally biased region" description="Polar residues" evidence="4">
    <location>
        <begin position="533"/>
        <end position="545"/>
    </location>
</feature>
<dbReference type="EMBL" id="CP059270">
    <property type="protein sequence ID" value="QLQ80276.1"/>
    <property type="molecule type" value="Genomic_DNA"/>
</dbReference>
<dbReference type="InterPro" id="IPR036322">
    <property type="entry name" value="WD40_repeat_dom_sf"/>
</dbReference>
<dbReference type="InterPro" id="IPR015943">
    <property type="entry name" value="WD40/YVTN_repeat-like_dom_sf"/>
</dbReference>
<dbReference type="PROSITE" id="PS50082">
    <property type="entry name" value="WD_REPEATS_2"/>
    <property type="match status" value="1"/>
</dbReference>
<evidence type="ECO:0000256" key="1">
    <source>
        <dbReference type="ARBA" id="ARBA00022574"/>
    </source>
</evidence>
<dbReference type="PANTHER" id="PTHR19862">
    <property type="entry name" value="WD REPEAT-CONTAINING PROTEIN 48"/>
    <property type="match status" value="1"/>
</dbReference>
<reference evidence="5 6" key="1">
    <citation type="submission" date="2020-06" db="EMBL/GenBank/DDBJ databases">
        <title>The yeast mating-type switching endonuclease HO is a domesticated member of an unorthodox homing genetic element family.</title>
        <authorList>
            <person name="Coughlan A.Y."/>
            <person name="Lombardi L."/>
            <person name="Braun-Galleani S."/>
            <person name="Martos A.R."/>
            <person name="Galeote V."/>
            <person name="Bigey F."/>
            <person name="Dequin S."/>
            <person name="Byrne K.P."/>
            <person name="Wolfe K.H."/>
        </authorList>
    </citation>
    <scope>NUCLEOTIDE SEQUENCE [LARGE SCALE GENOMIC DNA]</scope>
    <source>
        <strain evidence="5 6">CBS2947</strain>
    </source>
</reference>
<dbReference type="SMART" id="SM00320">
    <property type="entry name" value="WD40"/>
    <property type="match status" value="4"/>
</dbReference>
<dbReference type="GO" id="GO:0000724">
    <property type="term" value="P:double-strand break repair via homologous recombination"/>
    <property type="evidence" value="ECO:0007669"/>
    <property type="project" value="TreeGrafter"/>
</dbReference>
<feature type="compositionally biased region" description="Polar residues" evidence="4">
    <location>
        <begin position="584"/>
        <end position="593"/>
    </location>
</feature>
<evidence type="ECO:0000313" key="6">
    <source>
        <dbReference type="Proteomes" id="UP000510647"/>
    </source>
</evidence>
<feature type="region of interest" description="Disordered" evidence="4">
    <location>
        <begin position="532"/>
        <end position="593"/>
    </location>
</feature>
<dbReference type="PANTHER" id="PTHR19862:SF14">
    <property type="entry name" value="WD REPEAT-CONTAINING PROTEIN 48"/>
    <property type="match status" value="1"/>
</dbReference>
<organism evidence="5 6">
    <name type="scientific">Torulaspora globosa</name>
    <dbReference type="NCBI Taxonomy" id="48254"/>
    <lineage>
        <taxon>Eukaryota</taxon>
        <taxon>Fungi</taxon>
        <taxon>Dikarya</taxon>
        <taxon>Ascomycota</taxon>
        <taxon>Saccharomycotina</taxon>
        <taxon>Saccharomycetes</taxon>
        <taxon>Saccharomycetales</taxon>
        <taxon>Saccharomycetaceae</taxon>
        <taxon>Torulaspora</taxon>
    </lineage>
</organism>
<feature type="region of interest" description="Disordered" evidence="4">
    <location>
        <begin position="608"/>
        <end position="639"/>
    </location>
</feature>
<protein>
    <submittedName>
        <fullName evidence="5">Uncharacterized protein</fullName>
    </submittedName>
</protein>
<keyword evidence="2" id="KW-0677">Repeat</keyword>
<dbReference type="InterPro" id="IPR051246">
    <property type="entry name" value="WDR48"/>
</dbReference>
<dbReference type="Gene3D" id="2.130.10.10">
    <property type="entry name" value="YVTN repeat-like/Quinoprotein amine dehydrogenase"/>
    <property type="match status" value="2"/>
</dbReference>
<feature type="region of interest" description="Disordered" evidence="4">
    <location>
        <begin position="658"/>
        <end position="685"/>
    </location>
</feature>
<feature type="region of interest" description="Disordered" evidence="4">
    <location>
        <begin position="852"/>
        <end position="878"/>
    </location>
</feature>
<evidence type="ECO:0000256" key="2">
    <source>
        <dbReference type="ARBA" id="ARBA00022737"/>
    </source>
</evidence>
<dbReference type="CDD" id="cd17041">
    <property type="entry name" value="Ubl_WDR48"/>
    <property type="match status" value="1"/>
</dbReference>
<name>A0A7H9HT35_9SACH</name>
<dbReference type="InterPro" id="IPR019775">
    <property type="entry name" value="WD40_repeat_CS"/>
</dbReference>
<feature type="compositionally biased region" description="Acidic residues" evidence="4">
    <location>
        <begin position="628"/>
        <end position="638"/>
    </location>
</feature>
<dbReference type="GO" id="GO:0043130">
    <property type="term" value="F:ubiquitin binding"/>
    <property type="evidence" value="ECO:0007669"/>
    <property type="project" value="TreeGrafter"/>
</dbReference>
<dbReference type="Proteomes" id="UP000510647">
    <property type="component" value="Chromosome 4"/>
</dbReference>
<evidence type="ECO:0000256" key="4">
    <source>
        <dbReference type="SAM" id="MobiDB-lite"/>
    </source>
</evidence>
<feature type="compositionally biased region" description="Basic residues" evidence="4">
    <location>
        <begin position="865"/>
        <end position="874"/>
    </location>
</feature>
<feature type="compositionally biased region" description="Polar residues" evidence="4">
    <location>
        <begin position="611"/>
        <end position="627"/>
    </location>
</feature>
<dbReference type="SUPFAM" id="SSF50978">
    <property type="entry name" value="WD40 repeat-like"/>
    <property type="match status" value="1"/>
</dbReference>
<dbReference type="OrthoDB" id="2421129at2759"/>
<keyword evidence="6" id="KW-1185">Reference proteome</keyword>
<feature type="repeat" description="WD" evidence="3">
    <location>
        <begin position="206"/>
        <end position="239"/>
    </location>
</feature>
<proteinExistence type="predicted"/>
<dbReference type="Pfam" id="PF00400">
    <property type="entry name" value="WD40"/>
    <property type="match status" value="2"/>
</dbReference>
<dbReference type="AlphaFoldDB" id="A0A7H9HT35"/>
<evidence type="ECO:0000256" key="3">
    <source>
        <dbReference type="PROSITE-ProRule" id="PRU00221"/>
    </source>
</evidence>
<gene>
    <name evidence="5" type="ORF">HG537_0D02770</name>
</gene>
<evidence type="ECO:0000313" key="5">
    <source>
        <dbReference type="EMBL" id="QLQ80276.1"/>
    </source>
</evidence>
<sequence>MDELTISYGLLASQSKISRDLHILPITKILYPKGQNGFFLTCSRDGSIIKNQLDSFGRLIRGKRMQAHSDWVTDIIQVSRNKFITVSHDFSIVLLTLHDDSDTWETRIIGDHGDYIKCVVHIPSNDDEFMFATGGLDKRVKFWKLKDDQAFLIDEFVNSSDHDETGSIYAMAAIDHGMGFNLLIGDCNGDLILYSTADKREFARLSKAHKANIKIVKWLNQSSKLLTACSDGIVCVWELTKQGDKLVKCASYQWDCSIWGIYGTDLNEVYIGDSKGRIKAADLSRRDQTSATTIYDEAQHVSGDLPGKEAKHGGILDLMISPNGFIMFSQSINSNLSILDLRTGRLEVVKGGFALIKSSLLTNRRHVITENTKGEIQRWDIVVCELVNTFDPSEGSFDEVVTKYTSKEVLAHWCSVSVKVGMLFVKLNPRMSNTEVYGSALEGYKIVNDVELNSDERYNLGKIVINSLFKEFVSYEMEKDKTYRKQLSSRKKDQNVAASAMELSSNVTESKIKDKRRKSAFYRFGSPAPHQDYSMTSFSAPNTPLFSGEPSGLPIDEHPLLPPPMTSTGDKLSNEDNELAASSPFATSESRTLSSGSLIARKFKKLRPYSRNGSGTHTTADSQATNSDFEDSTPEDEQPGERIVWNQAYNGETLSTQQAAEPLHSKPKPMENSVTTAHQDIDPNAPIKKDRATYISDFFEQLHDSYKQHHNSNPTSLKLLSRKLPETKIIRDLSSPIIRIRNGVLLVVHSWNKRCCGGRVLFSSYLPASRFEDDDASILQESDEDIDSNKDEERLSKYDLMDNEYGNVMNRRQMFEQLEENLPFWFAKYLFCDERTAKQQPKLSFIITPWQDHESPTSPGTQPHQSHHRLKFGRSKSPDVNLGTTELPNISEINTKLVAPGMIKVKKIKVYIADRFESKTPEMKAKTDPSEWIELLCKSQVLDNDMTLSTVRTLYWKSQSDIVFEYRRKVAVTPGENNGLEDI</sequence>